<evidence type="ECO:0000256" key="3">
    <source>
        <dbReference type="ARBA" id="ARBA00012217"/>
    </source>
</evidence>
<dbReference type="PANTHER" id="PTHR43599">
    <property type="entry name" value="MULTIFUNCTIONAL PROTEIN ADE2"/>
    <property type="match status" value="1"/>
</dbReference>
<dbReference type="InterPro" id="IPR018236">
    <property type="entry name" value="SAICAR_synthetase_CS"/>
</dbReference>
<keyword evidence="14" id="KW-1185">Reference proteome</keyword>
<evidence type="ECO:0000256" key="5">
    <source>
        <dbReference type="ARBA" id="ARBA00022598"/>
    </source>
</evidence>
<evidence type="ECO:0000256" key="2">
    <source>
        <dbReference type="ARBA" id="ARBA00010190"/>
    </source>
</evidence>
<keyword evidence="7 11" id="KW-0658">Purine biosynthesis</keyword>
<keyword evidence="6 11" id="KW-0547">Nucleotide-binding</keyword>
<dbReference type="PANTHER" id="PTHR43599:SF3">
    <property type="entry name" value="SI:DKEY-6E2.2"/>
    <property type="match status" value="1"/>
</dbReference>
<evidence type="ECO:0000256" key="10">
    <source>
        <dbReference type="ARBA" id="ARBA00048475"/>
    </source>
</evidence>
<dbReference type="GO" id="GO:0004639">
    <property type="term" value="F:phosphoribosylaminoimidazolesuccinocarboxamide synthase activity"/>
    <property type="evidence" value="ECO:0007669"/>
    <property type="project" value="UniProtKB-UniRule"/>
</dbReference>
<comment type="similarity">
    <text evidence="2 11">Belongs to the SAICAR synthetase family.</text>
</comment>
<keyword evidence="5 11" id="KW-0436">Ligase</keyword>
<accession>A0A5Q2MVN5</accession>
<evidence type="ECO:0000256" key="7">
    <source>
        <dbReference type="ARBA" id="ARBA00022755"/>
    </source>
</evidence>
<evidence type="ECO:0000256" key="8">
    <source>
        <dbReference type="ARBA" id="ARBA00022840"/>
    </source>
</evidence>
<evidence type="ECO:0000313" key="14">
    <source>
        <dbReference type="Proteomes" id="UP000366051"/>
    </source>
</evidence>
<evidence type="ECO:0000256" key="6">
    <source>
        <dbReference type="ARBA" id="ARBA00022741"/>
    </source>
</evidence>
<dbReference type="GO" id="GO:0006189">
    <property type="term" value="P:'de novo' IMP biosynthetic process"/>
    <property type="evidence" value="ECO:0007669"/>
    <property type="project" value="UniProtKB-UniRule"/>
</dbReference>
<dbReference type="EMBL" id="CP045875">
    <property type="protein sequence ID" value="QGG46284.1"/>
    <property type="molecule type" value="Genomic_DNA"/>
</dbReference>
<evidence type="ECO:0000256" key="4">
    <source>
        <dbReference type="ARBA" id="ARBA00016460"/>
    </source>
</evidence>
<dbReference type="PROSITE" id="PS01058">
    <property type="entry name" value="SAICAR_SYNTHETASE_2"/>
    <property type="match status" value="1"/>
</dbReference>
<dbReference type="NCBIfam" id="TIGR00081">
    <property type="entry name" value="purC"/>
    <property type="match status" value="1"/>
</dbReference>
<dbReference type="KEGG" id="hcv:FTV88_0105"/>
<dbReference type="Gene3D" id="3.30.470.20">
    <property type="entry name" value="ATP-grasp fold, B domain"/>
    <property type="match status" value="1"/>
</dbReference>
<dbReference type="Gene3D" id="3.30.200.20">
    <property type="entry name" value="Phosphorylase Kinase, domain 1"/>
    <property type="match status" value="1"/>
</dbReference>
<sequence length="241" mass="27894">MAPIEKLEQLYEGKAKKVYKTTDPDIVWIEYKDSATAFNGLKKEEIPNKGILNNRITALFFQYLEERAIPTHFVELLNDREMLVKALEILPVEVVVRNRAAGSLGKRIGQEEGTLLPKPILEFYYKDDGLGDPMINEYHIDAMGWATKEQMIQVKEIALQVNSLLIDLMEQVNIDLVDFKLEFGLHKGQVLLGDEISPDNCRFWDQETKERLDKDRFRHDLGGIEEAYQEILRRLESKLLT</sequence>
<feature type="domain" description="SAICAR synthetase/ADE2 N-terminal" evidence="12">
    <location>
        <begin position="9"/>
        <end position="234"/>
    </location>
</feature>
<dbReference type="Pfam" id="PF01259">
    <property type="entry name" value="SAICAR_synt"/>
    <property type="match status" value="1"/>
</dbReference>
<evidence type="ECO:0000259" key="12">
    <source>
        <dbReference type="Pfam" id="PF01259"/>
    </source>
</evidence>
<proteinExistence type="inferred from homology"/>
<dbReference type="GO" id="GO:0005524">
    <property type="term" value="F:ATP binding"/>
    <property type="evidence" value="ECO:0007669"/>
    <property type="project" value="UniProtKB-KW"/>
</dbReference>
<comment type="catalytic activity">
    <reaction evidence="10 11">
        <text>5-amino-1-(5-phospho-D-ribosyl)imidazole-4-carboxylate + L-aspartate + ATP = (2S)-2-[5-amino-1-(5-phospho-beta-D-ribosyl)imidazole-4-carboxamido]succinate + ADP + phosphate + 2 H(+)</text>
        <dbReference type="Rhea" id="RHEA:22628"/>
        <dbReference type="ChEBI" id="CHEBI:15378"/>
        <dbReference type="ChEBI" id="CHEBI:29991"/>
        <dbReference type="ChEBI" id="CHEBI:30616"/>
        <dbReference type="ChEBI" id="CHEBI:43474"/>
        <dbReference type="ChEBI" id="CHEBI:58443"/>
        <dbReference type="ChEBI" id="CHEBI:77657"/>
        <dbReference type="ChEBI" id="CHEBI:456216"/>
        <dbReference type="EC" id="6.3.2.6"/>
    </reaction>
</comment>
<dbReference type="GO" id="GO:0009236">
    <property type="term" value="P:cobalamin biosynthetic process"/>
    <property type="evidence" value="ECO:0007669"/>
    <property type="project" value="InterPro"/>
</dbReference>
<evidence type="ECO:0000256" key="11">
    <source>
        <dbReference type="HAMAP-Rule" id="MF_00137"/>
    </source>
</evidence>
<dbReference type="SUPFAM" id="SSF56104">
    <property type="entry name" value="SAICAR synthase-like"/>
    <property type="match status" value="1"/>
</dbReference>
<dbReference type="InterPro" id="IPR001636">
    <property type="entry name" value="SAICAR_synth"/>
</dbReference>
<evidence type="ECO:0000256" key="1">
    <source>
        <dbReference type="ARBA" id="ARBA00004672"/>
    </source>
</evidence>
<dbReference type="FunFam" id="3.30.470.20:FF:000006">
    <property type="entry name" value="Phosphoribosylaminoimidazole-succinocarboxamide synthase"/>
    <property type="match status" value="1"/>
</dbReference>
<name>A0A5Q2MVN5_9FIRM</name>
<dbReference type="HAMAP" id="MF_00137">
    <property type="entry name" value="SAICAR_synth"/>
    <property type="match status" value="1"/>
</dbReference>
<organism evidence="13 14">
    <name type="scientific">Heliorestis convoluta</name>
    <dbReference type="NCBI Taxonomy" id="356322"/>
    <lineage>
        <taxon>Bacteria</taxon>
        <taxon>Bacillati</taxon>
        <taxon>Bacillota</taxon>
        <taxon>Clostridia</taxon>
        <taxon>Eubacteriales</taxon>
        <taxon>Heliobacteriaceae</taxon>
        <taxon>Heliorestis</taxon>
    </lineage>
</organism>
<reference evidence="14" key="1">
    <citation type="submission" date="2019-11" db="EMBL/GenBank/DDBJ databases">
        <title>Genome sequence of Heliorestis convoluta strain HH, an alkaliphilic and minimalistic phototrophic bacterium from a soda lake in Egypt.</title>
        <authorList>
            <person name="Dewey E.D."/>
            <person name="Stokes L.M."/>
            <person name="Burchell B.M."/>
            <person name="Shaffer K.N."/>
            <person name="Huntington A.M."/>
            <person name="Baker J.M."/>
            <person name="Nadendla S."/>
            <person name="Giglio M.G."/>
            <person name="Touchman J.W."/>
            <person name="Blankenship R.E."/>
            <person name="Madigan M.T."/>
            <person name="Sattley W.M."/>
        </authorList>
    </citation>
    <scope>NUCLEOTIDE SEQUENCE [LARGE SCALE GENOMIC DNA]</scope>
    <source>
        <strain evidence="14">HH</strain>
    </source>
</reference>
<keyword evidence="8 11" id="KW-0067">ATP-binding</keyword>
<dbReference type="Proteomes" id="UP000366051">
    <property type="component" value="Chromosome"/>
</dbReference>
<dbReference type="InterPro" id="IPR033934">
    <property type="entry name" value="SAICAR_synt_PurC"/>
</dbReference>
<dbReference type="EC" id="6.3.2.6" evidence="3 11"/>
<dbReference type="CDD" id="cd01415">
    <property type="entry name" value="SAICAR_synt_PurC"/>
    <property type="match status" value="1"/>
</dbReference>
<comment type="pathway">
    <text evidence="1 11">Purine metabolism; IMP biosynthesis via de novo pathway; 5-amino-1-(5-phospho-D-ribosyl)imidazole-4-carboxamide from 5-amino-1-(5-phospho-D-ribosyl)imidazole-4-carboxylate: step 1/2.</text>
</comment>
<protein>
    <recommendedName>
        <fullName evidence="4 11">Phosphoribosylaminoimidazole-succinocarboxamide synthase</fullName>
        <ecNumber evidence="3 11">6.3.2.6</ecNumber>
    </recommendedName>
    <alternativeName>
        <fullName evidence="9 11">SAICAR synthetase</fullName>
    </alternativeName>
</protein>
<dbReference type="InterPro" id="IPR050089">
    <property type="entry name" value="SAICAR_synthetase"/>
</dbReference>
<gene>
    <name evidence="11" type="primary">purC</name>
    <name evidence="13" type="ORF">FTV88_0105</name>
</gene>
<dbReference type="AlphaFoldDB" id="A0A5Q2MVN5"/>
<dbReference type="InterPro" id="IPR028923">
    <property type="entry name" value="SAICAR_synt/ADE2_N"/>
</dbReference>
<dbReference type="UniPathway" id="UPA00074">
    <property type="reaction ID" value="UER00131"/>
</dbReference>
<evidence type="ECO:0000313" key="13">
    <source>
        <dbReference type="EMBL" id="QGG46284.1"/>
    </source>
</evidence>
<dbReference type="PROSITE" id="PS01057">
    <property type="entry name" value="SAICAR_SYNTHETASE_1"/>
    <property type="match status" value="1"/>
</dbReference>
<evidence type="ECO:0000256" key="9">
    <source>
        <dbReference type="ARBA" id="ARBA00030409"/>
    </source>
</evidence>